<dbReference type="EMBL" id="CM046117">
    <property type="protein sequence ID" value="KAI8436676.1"/>
    <property type="molecule type" value="Genomic_DNA"/>
</dbReference>
<reference evidence="1 2" key="1">
    <citation type="journal article" date="2022" name="Genome Biol. Evol.">
        <title>The Spruce Budworm Genome: Reconstructing the Evolutionary History of Antifreeze Proteins.</title>
        <authorList>
            <person name="Beliveau C."/>
            <person name="Gagne P."/>
            <person name="Picq S."/>
            <person name="Vernygora O."/>
            <person name="Keeling C.I."/>
            <person name="Pinkney K."/>
            <person name="Doucet D."/>
            <person name="Wen F."/>
            <person name="Johnston J.S."/>
            <person name="Maaroufi H."/>
            <person name="Boyle B."/>
            <person name="Laroche J."/>
            <person name="Dewar K."/>
            <person name="Juretic N."/>
            <person name="Blackburn G."/>
            <person name="Nisole A."/>
            <person name="Brunet B."/>
            <person name="Brandao M."/>
            <person name="Lumley L."/>
            <person name="Duan J."/>
            <person name="Quan G."/>
            <person name="Lucarotti C.J."/>
            <person name="Roe A.D."/>
            <person name="Sperling F.A.H."/>
            <person name="Levesque R.C."/>
            <person name="Cusson M."/>
        </authorList>
    </citation>
    <scope>NUCLEOTIDE SEQUENCE [LARGE SCALE GENOMIC DNA]</scope>
    <source>
        <strain evidence="1">Glfc:IPQL:Cfum</strain>
    </source>
</reference>
<dbReference type="Proteomes" id="UP001064048">
    <property type="component" value="Chromosome 17"/>
</dbReference>
<organism evidence="1 2">
    <name type="scientific">Choristoneura fumiferana</name>
    <name type="common">Spruce budworm moth</name>
    <name type="synonym">Archips fumiferana</name>
    <dbReference type="NCBI Taxonomy" id="7141"/>
    <lineage>
        <taxon>Eukaryota</taxon>
        <taxon>Metazoa</taxon>
        <taxon>Ecdysozoa</taxon>
        <taxon>Arthropoda</taxon>
        <taxon>Hexapoda</taxon>
        <taxon>Insecta</taxon>
        <taxon>Pterygota</taxon>
        <taxon>Neoptera</taxon>
        <taxon>Endopterygota</taxon>
        <taxon>Lepidoptera</taxon>
        <taxon>Glossata</taxon>
        <taxon>Ditrysia</taxon>
        <taxon>Tortricoidea</taxon>
        <taxon>Tortricidae</taxon>
        <taxon>Tortricinae</taxon>
        <taxon>Choristoneura</taxon>
    </lineage>
</organism>
<sequence>MSPFAGVRSRAAKCAPPCPKPCEVKCQHSQCGRLCGAPCVPCKEPCVRRCRHSCCRRICSAECARAPCEQPCRKLQPCGHPCRGLCGEPCPRACRICDPEHFPTNPFMLGDPYDDDDRLVQLQDCPHIVDVRNLDSHMKSEEEEVQIKKCLVCRTPIINTYRYKNVVNKLLKNDINPIKEKVYGTIKQRRKKKVEMLETAKKLVATYITTGKSNNEFNNACFIIFNIIKSYQKKDGVSLLQLEMHDVYLNTLDIIGNYYMKYKMAKGPFEALDWTGDPARGARAPRHQKTV</sequence>
<name>A0ACC0KJF0_CHOFU</name>
<evidence type="ECO:0000313" key="2">
    <source>
        <dbReference type="Proteomes" id="UP001064048"/>
    </source>
</evidence>
<gene>
    <name evidence="1" type="ORF">MSG28_010164</name>
</gene>
<accession>A0ACC0KJF0</accession>
<protein>
    <submittedName>
        <fullName evidence="1">Uncharacterized protein</fullName>
    </submittedName>
</protein>
<evidence type="ECO:0000313" key="1">
    <source>
        <dbReference type="EMBL" id="KAI8436676.1"/>
    </source>
</evidence>
<proteinExistence type="predicted"/>
<keyword evidence="2" id="KW-1185">Reference proteome</keyword>
<comment type="caution">
    <text evidence="1">The sequence shown here is derived from an EMBL/GenBank/DDBJ whole genome shotgun (WGS) entry which is preliminary data.</text>
</comment>